<dbReference type="InterPro" id="IPR046849">
    <property type="entry name" value="E2_motif"/>
</dbReference>
<dbReference type="Pfam" id="PF14432">
    <property type="entry name" value="DYW_deaminase"/>
    <property type="match status" value="1"/>
</dbReference>
<evidence type="ECO:0000313" key="7">
    <source>
        <dbReference type="EMBL" id="SPC74318.1"/>
    </source>
</evidence>
<keyword evidence="2" id="KW-0677">Repeat</keyword>
<feature type="domain" description="DYW" evidence="5">
    <location>
        <begin position="479"/>
        <end position="532"/>
    </location>
</feature>
<dbReference type="InterPro" id="IPR032867">
    <property type="entry name" value="DYW_dom"/>
</dbReference>
<evidence type="ECO:0000256" key="4">
    <source>
        <dbReference type="SAM" id="MobiDB-lite"/>
    </source>
</evidence>
<dbReference type="PANTHER" id="PTHR47926">
    <property type="entry name" value="PENTATRICOPEPTIDE REPEAT-CONTAINING PROTEIN"/>
    <property type="match status" value="1"/>
</dbReference>
<feature type="domain" description="E3 ubiquitin-protein ligase listerin ubiquitin conjugating" evidence="6">
    <location>
        <begin position="541"/>
        <end position="608"/>
    </location>
</feature>
<protein>
    <submittedName>
        <fullName evidence="7">Uncharacterized protein</fullName>
    </submittedName>
</protein>
<dbReference type="PROSITE" id="PS51375">
    <property type="entry name" value="PPR"/>
    <property type="match status" value="3"/>
</dbReference>
<evidence type="ECO:0000259" key="5">
    <source>
        <dbReference type="Pfam" id="PF14432"/>
    </source>
</evidence>
<evidence type="ECO:0000259" key="6">
    <source>
        <dbReference type="Pfam" id="PF23009"/>
    </source>
</evidence>
<dbReference type="NCBIfam" id="TIGR00756">
    <property type="entry name" value="PPR"/>
    <property type="match status" value="3"/>
</dbReference>
<feature type="repeat" description="PPR" evidence="3">
    <location>
        <begin position="101"/>
        <end position="135"/>
    </location>
</feature>
<feature type="compositionally biased region" description="Basic and acidic residues" evidence="4">
    <location>
        <begin position="1"/>
        <end position="10"/>
    </location>
</feature>
<dbReference type="AlphaFoldDB" id="A0A2N9EHX1"/>
<comment type="similarity">
    <text evidence="1">Belongs to the PPR family. PCMP-H subfamily.</text>
</comment>
<dbReference type="FunFam" id="1.25.40.10:FF:000366">
    <property type="entry name" value="Pentatricopeptide (PPR) repeat-containing protein"/>
    <property type="match status" value="1"/>
</dbReference>
<sequence>MGRQKGEGGKGKARPSSSSLAASLLPTGSAATVGFGGYVGSSRLDSSLASEDSVPFLLRRAGFKITELLLSAIVKGCGRLGNIEEGKQVHCMVVKHGFDKDMILMTSLLDMYSKCTHIKDACRVYDEMPERDVVVNNSMIFGLCRSHLTLDAMTLFNNMSKHDVGSWNSLISGLAKNSEGRTALCLFKKMRVEGAEVDVMTMSSVLSVCADLAALVNGKQVHGLVIEYGFELYLPVGNAIIDMYAKCGCMKDACQFFKNMPIKNVVSWTSLIVGYGKNGLGLEALESFDEMERKGVAPNKITFLGTLYACSHAGLVQEGWRNFNTMVHKYSITPLMEHYTCMVDLLARAGRLTDAYDFVERMPIKPEAKLLTALFSSCCSHMNVELAKTVGQRLLELEPEEAGAYMLLSNFYGIIGDLKGVANVRKLMSKRGIRKTKACTWIEIDRKVHSFESGDRSHPLTKEIYNYLKNLVQKMKNNGYVPDTSMIMQNVDDHTKEEMVLSHSEKLAITLGLIITPPGTRIMIVKNLRIKKADFADENFSVSVSKSANEVVATYTKDETGMDLVISLPVSYPLHPVDVDCTRSLGISEVKQRKWLMSMMSFVRNQVLDFCDSEWSTVSSTEANQNMEASTLTKNSKVLRSALSVTVSSTLPTTAFLDLLARPASTSSIQLVSISGSQLLTNHLAPLVPVSILT</sequence>
<dbReference type="Pfam" id="PF23009">
    <property type="entry name" value="UBC_like"/>
    <property type="match status" value="1"/>
</dbReference>
<dbReference type="InterPro" id="IPR046848">
    <property type="entry name" value="E_motif"/>
</dbReference>
<reference evidence="7" key="1">
    <citation type="submission" date="2018-02" db="EMBL/GenBank/DDBJ databases">
        <authorList>
            <person name="Cohen D.B."/>
            <person name="Kent A.D."/>
        </authorList>
    </citation>
    <scope>NUCLEOTIDE SEQUENCE</scope>
</reference>
<dbReference type="Pfam" id="PF01535">
    <property type="entry name" value="PPR"/>
    <property type="match status" value="3"/>
</dbReference>
<name>A0A2N9EHX1_FAGSY</name>
<proteinExistence type="inferred from homology"/>
<feature type="region of interest" description="Disordered" evidence="4">
    <location>
        <begin position="1"/>
        <end position="20"/>
    </location>
</feature>
<dbReference type="Pfam" id="PF20430">
    <property type="entry name" value="Eplus_motif"/>
    <property type="match status" value="1"/>
</dbReference>
<evidence type="ECO:0000256" key="3">
    <source>
        <dbReference type="PROSITE-ProRule" id="PRU00708"/>
    </source>
</evidence>
<dbReference type="InterPro" id="IPR046960">
    <property type="entry name" value="PPR_At4g14850-like_plant"/>
</dbReference>
<feature type="repeat" description="PPR" evidence="3">
    <location>
        <begin position="264"/>
        <end position="298"/>
    </location>
</feature>
<dbReference type="Gene3D" id="1.25.40.10">
    <property type="entry name" value="Tetratricopeptide repeat domain"/>
    <property type="match status" value="3"/>
</dbReference>
<dbReference type="InterPro" id="IPR011990">
    <property type="entry name" value="TPR-like_helical_dom_sf"/>
</dbReference>
<dbReference type="Pfam" id="PF20431">
    <property type="entry name" value="E_motif"/>
    <property type="match status" value="1"/>
</dbReference>
<dbReference type="GO" id="GO:0008270">
    <property type="term" value="F:zinc ion binding"/>
    <property type="evidence" value="ECO:0007669"/>
    <property type="project" value="InterPro"/>
</dbReference>
<evidence type="ECO:0000256" key="1">
    <source>
        <dbReference type="ARBA" id="ARBA00006643"/>
    </source>
</evidence>
<gene>
    <name evidence="7" type="ORF">FSB_LOCUS2200</name>
</gene>
<dbReference type="FunFam" id="1.25.40.10:FF:000144">
    <property type="entry name" value="Pentatricopeptide repeat-containing protein, mitochondrial"/>
    <property type="match status" value="1"/>
</dbReference>
<dbReference type="InterPro" id="IPR054478">
    <property type="entry name" value="LTN1_UBC"/>
</dbReference>
<evidence type="ECO:0000256" key="2">
    <source>
        <dbReference type="ARBA" id="ARBA00022737"/>
    </source>
</evidence>
<dbReference type="EMBL" id="OIVN01000103">
    <property type="protein sequence ID" value="SPC74318.1"/>
    <property type="molecule type" value="Genomic_DNA"/>
</dbReference>
<dbReference type="GO" id="GO:0009451">
    <property type="term" value="P:RNA modification"/>
    <property type="evidence" value="ECO:0007669"/>
    <property type="project" value="InterPro"/>
</dbReference>
<dbReference type="Pfam" id="PF13041">
    <property type="entry name" value="PPR_2"/>
    <property type="match status" value="2"/>
</dbReference>
<dbReference type="InterPro" id="IPR002885">
    <property type="entry name" value="PPR_rpt"/>
</dbReference>
<feature type="repeat" description="PPR" evidence="3">
    <location>
        <begin position="163"/>
        <end position="197"/>
    </location>
</feature>
<dbReference type="PANTHER" id="PTHR47926:SF423">
    <property type="entry name" value="REPEAT-CONTAINING PROTEIN, PUTATIVE-RELATED"/>
    <property type="match status" value="1"/>
</dbReference>
<organism evidence="7">
    <name type="scientific">Fagus sylvatica</name>
    <name type="common">Beechnut</name>
    <dbReference type="NCBI Taxonomy" id="28930"/>
    <lineage>
        <taxon>Eukaryota</taxon>
        <taxon>Viridiplantae</taxon>
        <taxon>Streptophyta</taxon>
        <taxon>Embryophyta</taxon>
        <taxon>Tracheophyta</taxon>
        <taxon>Spermatophyta</taxon>
        <taxon>Magnoliopsida</taxon>
        <taxon>eudicotyledons</taxon>
        <taxon>Gunneridae</taxon>
        <taxon>Pentapetalae</taxon>
        <taxon>rosids</taxon>
        <taxon>fabids</taxon>
        <taxon>Fagales</taxon>
        <taxon>Fagaceae</taxon>
        <taxon>Fagus</taxon>
    </lineage>
</organism>
<accession>A0A2N9EHX1</accession>
<dbReference type="GO" id="GO:0003723">
    <property type="term" value="F:RNA binding"/>
    <property type="evidence" value="ECO:0007669"/>
    <property type="project" value="InterPro"/>
</dbReference>